<proteinExistence type="predicted"/>
<protein>
    <submittedName>
        <fullName evidence="1">Uncharacterized protein</fullName>
    </submittedName>
</protein>
<dbReference type="EMBL" id="VOIX01000009">
    <property type="protein sequence ID" value="MRJ23103.1"/>
    <property type="molecule type" value="Genomic_DNA"/>
</dbReference>
<gene>
    <name evidence="1" type="ORF">FRT60_22640</name>
</gene>
<dbReference type="AlphaFoldDB" id="A0A646P276"/>
<comment type="caution">
    <text evidence="1">The sequence shown here is derived from an EMBL/GenBank/DDBJ whole genome shotgun (WGS) entry which is preliminary data.</text>
</comment>
<accession>A0A646P276</accession>
<dbReference type="Proteomes" id="UP000432048">
    <property type="component" value="Unassembled WGS sequence"/>
</dbReference>
<reference evidence="1 2" key="1">
    <citation type="submission" date="2019-08" db="EMBL/GenBank/DDBJ databases">
        <title>Pseudomonas haemolytica sp. nov. isolated from raw milk and skim milk concentrate.</title>
        <authorList>
            <person name="Hofmann K."/>
            <person name="Huptas C."/>
            <person name="Doll E."/>
            <person name="Scherer S."/>
            <person name="Wenning M."/>
        </authorList>
    </citation>
    <scope>NUCLEOTIDE SEQUENCE [LARGE SCALE GENOMIC DNA]</scope>
    <source>
        <strain evidence="1 2">DSM 108988</strain>
    </source>
</reference>
<evidence type="ECO:0000313" key="1">
    <source>
        <dbReference type="EMBL" id="MRJ23103.1"/>
    </source>
</evidence>
<sequence length="161" mass="18333">MSNIKINIPAEDCWIIQWLTKMLACRLVRGQDDAQVRQSLMRLLFGLQRMPVVLPNFSLSVGNGDVHIKLNSESFDLASFTDDGHTEFLLQYFSKSSHCVQGYEHLTGEARRLAIEDRLEKLDSSMAEEDDLYIEDYSAGEYVDIAPMEVFMGHSVIPKKT</sequence>
<dbReference type="RefSeq" id="WP_153839476.1">
    <property type="nucleotide sequence ID" value="NZ_VOIX01000009.1"/>
</dbReference>
<organism evidence="1 2">
    <name type="scientific">Pseudomonas haemolytica</name>
    <dbReference type="NCBI Taxonomy" id="2600065"/>
    <lineage>
        <taxon>Bacteria</taxon>
        <taxon>Pseudomonadati</taxon>
        <taxon>Pseudomonadota</taxon>
        <taxon>Gammaproteobacteria</taxon>
        <taxon>Pseudomonadales</taxon>
        <taxon>Pseudomonadaceae</taxon>
        <taxon>Pseudomonas</taxon>
    </lineage>
</organism>
<name>A0A646P276_9PSED</name>
<evidence type="ECO:0000313" key="2">
    <source>
        <dbReference type="Proteomes" id="UP000432048"/>
    </source>
</evidence>